<evidence type="ECO:0000313" key="2">
    <source>
        <dbReference type="Proteomes" id="UP000663851"/>
    </source>
</evidence>
<evidence type="ECO:0000313" key="1">
    <source>
        <dbReference type="EMBL" id="CAF4548828.1"/>
    </source>
</evidence>
<dbReference type="AlphaFoldDB" id="A0A820YEG5"/>
<sequence>VSTAKMAIKSVIWIEQGFVENGRGLRAMPHRHTIGCASAQTGTKYTVFSNNLWSQALILRTDTQNQYYNPMRTI</sequence>
<comment type="caution">
    <text evidence="1">The sequence shown here is derived from an EMBL/GenBank/DDBJ whole genome shotgun (WGS) entry which is preliminary data.</text>
</comment>
<protein>
    <submittedName>
        <fullName evidence="1">Uncharacterized protein</fullName>
    </submittedName>
</protein>
<dbReference type="Proteomes" id="UP000663851">
    <property type="component" value="Unassembled WGS sequence"/>
</dbReference>
<proteinExistence type="predicted"/>
<gene>
    <name evidence="1" type="ORF">HFQ381_LOCUS30757</name>
</gene>
<reference evidence="1" key="1">
    <citation type="submission" date="2021-02" db="EMBL/GenBank/DDBJ databases">
        <authorList>
            <person name="Nowell W R."/>
        </authorList>
    </citation>
    <scope>NUCLEOTIDE SEQUENCE</scope>
</reference>
<feature type="non-terminal residue" evidence="1">
    <location>
        <position position="1"/>
    </location>
</feature>
<accession>A0A820YEG5</accession>
<dbReference type="EMBL" id="CAJOBO010005677">
    <property type="protein sequence ID" value="CAF4548828.1"/>
    <property type="molecule type" value="Genomic_DNA"/>
</dbReference>
<name>A0A820YEG5_9BILA</name>
<organism evidence="1 2">
    <name type="scientific">Rotaria socialis</name>
    <dbReference type="NCBI Taxonomy" id="392032"/>
    <lineage>
        <taxon>Eukaryota</taxon>
        <taxon>Metazoa</taxon>
        <taxon>Spiralia</taxon>
        <taxon>Gnathifera</taxon>
        <taxon>Rotifera</taxon>
        <taxon>Eurotatoria</taxon>
        <taxon>Bdelloidea</taxon>
        <taxon>Philodinida</taxon>
        <taxon>Philodinidae</taxon>
        <taxon>Rotaria</taxon>
    </lineage>
</organism>